<reference evidence="2" key="1">
    <citation type="journal article" date="2005" name="PLoS Biol.">
        <title>The genomes of Oryza sativa: a history of duplications.</title>
        <authorList>
            <person name="Yu J."/>
            <person name="Wang J."/>
            <person name="Lin W."/>
            <person name="Li S."/>
            <person name="Li H."/>
            <person name="Zhou J."/>
            <person name="Ni P."/>
            <person name="Dong W."/>
            <person name="Hu S."/>
            <person name="Zeng C."/>
            <person name="Zhang J."/>
            <person name="Zhang Y."/>
            <person name="Li R."/>
            <person name="Xu Z."/>
            <person name="Li S."/>
            <person name="Li X."/>
            <person name="Zheng H."/>
            <person name="Cong L."/>
            <person name="Lin L."/>
            <person name="Yin J."/>
            <person name="Geng J."/>
            <person name="Li G."/>
            <person name="Shi J."/>
            <person name="Liu J."/>
            <person name="Lv H."/>
            <person name="Li J."/>
            <person name="Wang J."/>
            <person name="Deng Y."/>
            <person name="Ran L."/>
            <person name="Shi X."/>
            <person name="Wang X."/>
            <person name="Wu Q."/>
            <person name="Li C."/>
            <person name="Ren X."/>
            <person name="Wang J."/>
            <person name="Wang X."/>
            <person name="Li D."/>
            <person name="Liu D."/>
            <person name="Zhang X."/>
            <person name="Ji Z."/>
            <person name="Zhao W."/>
            <person name="Sun Y."/>
            <person name="Zhang Z."/>
            <person name="Bao J."/>
            <person name="Han Y."/>
            <person name="Dong L."/>
            <person name="Ji J."/>
            <person name="Chen P."/>
            <person name="Wu S."/>
            <person name="Liu J."/>
            <person name="Xiao Y."/>
            <person name="Bu D."/>
            <person name="Tan J."/>
            <person name="Yang L."/>
            <person name="Ye C."/>
            <person name="Zhang J."/>
            <person name="Xu J."/>
            <person name="Zhou Y."/>
            <person name="Yu Y."/>
            <person name="Zhang B."/>
            <person name="Zhuang S."/>
            <person name="Wei H."/>
            <person name="Liu B."/>
            <person name="Lei M."/>
            <person name="Yu H."/>
            <person name="Li Y."/>
            <person name="Xu H."/>
            <person name="Wei S."/>
            <person name="He X."/>
            <person name="Fang L."/>
            <person name="Zhang Z."/>
            <person name="Zhang Y."/>
            <person name="Huang X."/>
            <person name="Su Z."/>
            <person name="Tong W."/>
            <person name="Li J."/>
            <person name="Tong Z."/>
            <person name="Li S."/>
            <person name="Ye J."/>
            <person name="Wang L."/>
            <person name="Fang L."/>
            <person name="Lei T."/>
            <person name="Chen C."/>
            <person name="Chen H."/>
            <person name="Xu Z."/>
            <person name="Li H."/>
            <person name="Huang H."/>
            <person name="Zhang F."/>
            <person name="Xu H."/>
            <person name="Li N."/>
            <person name="Zhao C."/>
            <person name="Li S."/>
            <person name="Dong L."/>
            <person name="Huang Y."/>
            <person name="Li L."/>
            <person name="Xi Y."/>
            <person name="Qi Q."/>
            <person name="Li W."/>
            <person name="Zhang B."/>
            <person name="Hu W."/>
            <person name="Zhang Y."/>
            <person name="Tian X."/>
            <person name="Jiao Y."/>
            <person name="Liang X."/>
            <person name="Jin J."/>
            <person name="Gao L."/>
            <person name="Zheng W."/>
            <person name="Hao B."/>
            <person name="Liu S."/>
            <person name="Wang W."/>
            <person name="Yuan L."/>
            <person name="Cao M."/>
            <person name="McDermott J."/>
            <person name="Samudrala R."/>
            <person name="Wang J."/>
            <person name="Wong G.K."/>
            <person name="Yang H."/>
        </authorList>
    </citation>
    <scope>NUCLEOTIDE SEQUENCE [LARGE SCALE GENOMIC DNA]</scope>
</reference>
<feature type="compositionally biased region" description="Basic and acidic residues" evidence="1">
    <location>
        <begin position="170"/>
        <end position="186"/>
    </location>
</feature>
<organism evidence="2">
    <name type="scientific">Oryza sativa subsp. japonica</name>
    <name type="common">Rice</name>
    <dbReference type="NCBI Taxonomy" id="39947"/>
    <lineage>
        <taxon>Eukaryota</taxon>
        <taxon>Viridiplantae</taxon>
        <taxon>Streptophyta</taxon>
        <taxon>Embryophyta</taxon>
        <taxon>Tracheophyta</taxon>
        <taxon>Spermatophyta</taxon>
        <taxon>Magnoliopsida</taxon>
        <taxon>Liliopsida</taxon>
        <taxon>Poales</taxon>
        <taxon>Poaceae</taxon>
        <taxon>BOP clade</taxon>
        <taxon>Oryzoideae</taxon>
        <taxon>Oryzeae</taxon>
        <taxon>Oryzinae</taxon>
        <taxon>Oryza</taxon>
        <taxon>Oryza sativa</taxon>
    </lineage>
</organism>
<dbReference type="EMBL" id="CM000138">
    <property type="protein sequence ID" value="EEE54859.1"/>
    <property type="molecule type" value="Genomic_DNA"/>
</dbReference>
<accession>B9EXP6</accession>
<dbReference type="Proteomes" id="UP000007752">
    <property type="component" value="Chromosome 1"/>
</dbReference>
<name>B9EXP6_ORYSJ</name>
<feature type="compositionally biased region" description="Basic and acidic residues" evidence="1">
    <location>
        <begin position="91"/>
        <end position="123"/>
    </location>
</feature>
<evidence type="ECO:0000256" key="1">
    <source>
        <dbReference type="SAM" id="MobiDB-lite"/>
    </source>
</evidence>
<proteinExistence type="predicted"/>
<evidence type="ECO:0000313" key="2">
    <source>
        <dbReference type="EMBL" id="EEE54859.1"/>
    </source>
</evidence>
<feature type="region of interest" description="Disordered" evidence="1">
    <location>
        <begin position="166"/>
        <end position="216"/>
    </location>
</feature>
<protein>
    <submittedName>
        <fullName evidence="2">Uncharacterized protein</fullName>
    </submittedName>
</protein>
<gene>
    <name evidence="2" type="ORF">OsJ_02333</name>
</gene>
<reference evidence="2" key="2">
    <citation type="submission" date="2008-12" db="EMBL/GenBank/DDBJ databases">
        <title>Improved gene annotation of the rice (Oryza sativa) genomes.</title>
        <authorList>
            <person name="Wang J."/>
            <person name="Li R."/>
            <person name="Fan W."/>
            <person name="Huang Q."/>
            <person name="Zhang J."/>
            <person name="Zhou Y."/>
            <person name="Hu Y."/>
            <person name="Zi S."/>
            <person name="Li J."/>
            <person name="Ni P."/>
            <person name="Zheng H."/>
            <person name="Zhang Y."/>
            <person name="Zhao M."/>
            <person name="Hao Q."/>
            <person name="McDermott J."/>
            <person name="Samudrala R."/>
            <person name="Kristiansen K."/>
            <person name="Wong G.K.-S."/>
        </authorList>
    </citation>
    <scope>NUCLEOTIDE SEQUENCE</scope>
</reference>
<dbReference type="AlphaFoldDB" id="B9EXP6"/>
<feature type="region of interest" description="Disordered" evidence="1">
    <location>
        <begin position="86"/>
        <end position="144"/>
    </location>
</feature>
<sequence>MSGYGQQPTGDRLESATLVQSMESTKDTIVRRITESAATVDSADVQAAAAKLTAAVEYSALPSGVSTTAAWRWSPAVAVALRWSPAAAARQGRDEVDQRDGGPRGWRSEEDHGDDVAGRGKEDQDGDGAAGHGEEVHGSGGPRRWLCVGGGPRWWLWLGRRSPAVAARQGRSEKDHGGDATGRGEDDQGGGGPRGWRGKGAARRTTAATRQDAARRTRVVAVRQDVVTRTTAATRQDAVRRSTAAAVWQGTARWSTAVVARQGLARMSTAARLSQDVARGP</sequence>